<protein>
    <recommendedName>
        <fullName evidence="3">Anti-sigma-D factor RsdA sigma factor binding region domain-containing protein</fullName>
    </recommendedName>
</protein>
<evidence type="ECO:0000313" key="4">
    <source>
        <dbReference type="EMBL" id="GLY63464.1"/>
    </source>
</evidence>
<gene>
    <name evidence="4" type="ORF">Atai01_00830</name>
</gene>
<keyword evidence="2" id="KW-0812">Transmembrane</keyword>
<evidence type="ECO:0000259" key="3">
    <source>
        <dbReference type="Pfam" id="PF16751"/>
    </source>
</evidence>
<evidence type="ECO:0000256" key="2">
    <source>
        <dbReference type="SAM" id="Phobius"/>
    </source>
</evidence>
<reference evidence="4" key="1">
    <citation type="submission" date="2023-03" db="EMBL/GenBank/DDBJ databases">
        <title>Amycolatopsis taiwanensis NBRC 103393.</title>
        <authorList>
            <person name="Ichikawa N."/>
            <person name="Sato H."/>
            <person name="Tonouchi N."/>
        </authorList>
    </citation>
    <scope>NUCLEOTIDE SEQUENCE</scope>
    <source>
        <strain evidence="4">NBRC 103393</strain>
    </source>
</reference>
<dbReference type="AlphaFoldDB" id="A0A9W6QTT6"/>
<name>A0A9W6QTT6_9PSEU</name>
<comment type="caution">
    <text evidence="4">The sequence shown here is derived from an EMBL/GenBank/DDBJ whole genome shotgun (WGS) entry which is preliminary data.</text>
</comment>
<proteinExistence type="predicted"/>
<sequence>MADRESRDEVRHQLEKLGLDDTMGASQAAFEADLSAINADEALLDALGGSDPELADDLGDQELNALLLAWRRDIDSEPLAELVDTDTAVTTVKTASLAKRHGKRARRRRLLVPVAAAAAVLAIAFTGTSIAARSAQPGDTLWGLTKVLYADHARSVEAASAARTDLQQASIAIAQGNIIAAQQALAAAAVNLKDVAEEDNLRQLMAEHRQLSERLQNPGQVTLPPVSTSPPASSESSSASPTSTTPTTTTTPPSSTTTPSTSPSSETSAPTTSTQLPAGGSAGRSDTTSGAGGGPVAPFHNESSGDN</sequence>
<dbReference type="Proteomes" id="UP001165136">
    <property type="component" value="Unassembled WGS sequence"/>
</dbReference>
<organism evidence="4 5">
    <name type="scientific">Amycolatopsis taiwanensis</name>
    <dbReference type="NCBI Taxonomy" id="342230"/>
    <lineage>
        <taxon>Bacteria</taxon>
        <taxon>Bacillati</taxon>
        <taxon>Actinomycetota</taxon>
        <taxon>Actinomycetes</taxon>
        <taxon>Pseudonocardiales</taxon>
        <taxon>Pseudonocardiaceae</taxon>
        <taxon>Amycolatopsis</taxon>
    </lineage>
</organism>
<keyword evidence="2" id="KW-0472">Membrane</keyword>
<dbReference type="Pfam" id="PF16751">
    <property type="entry name" value="RsdA_SigD_bd"/>
    <property type="match status" value="1"/>
</dbReference>
<feature type="region of interest" description="Disordered" evidence="1">
    <location>
        <begin position="213"/>
        <end position="307"/>
    </location>
</feature>
<accession>A0A9W6QTT6</accession>
<keyword evidence="2" id="KW-1133">Transmembrane helix</keyword>
<dbReference type="Gene3D" id="6.10.250.1300">
    <property type="match status" value="1"/>
</dbReference>
<feature type="transmembrane region" description="Helical" evidence="2">
    <location>
        <begin position="110"/>
        <end position="132"/>
    </location>
</feature>
<dbReference type="EMBL" id="BSTI01000001">
    <property type="protein sequence ID" value="GLY63464.1"/>
    <property type="molecule type" value="Genomic_DNA"/>
</dbReference>
<keyword evidence="5" id="KW-1185">Reference proteome</keyword>
<evidence type="ECO:0000313" key="5">
    <source>
        <dbReference type="Proteomes" id="UP001165136"/>
    </source>
</evidence>
<feature type="domain" description="Anti-sigma-D factor RsdA sigma factor binding region" evidence="3">
    <location>
        <begin position="33"/>
        <end position="78"/>
    </location>
</feature>
<feature type="compositionally biased region" description="Low complexity" evidence="1">
    <location>
        <begin position="229"/>
        <end position="274"/>
    </location>
</feature>
<evidence type="ECO:0000256" key="1">
    <source>
        <dbReference type="SAM" id="MobiDB-lite"/>
    </source>
</evidence>
<dbReference type="RefSeq" id="WP_432705726.1">
    <property type="nucleotide sequence ID" value="NZ_BSTI01000001.1"/>
</dbReference>
<dbReference type="InterPro" id="IPR031928">
    <property type="entry name" value="RsdA_SigD-bd"/>
</dbReference>